<gene>
    <name evidence="2" type="ORF">F9K91_02435</name>
</gene>
<sequence length="403" mass="43384">MRQNCRRRTETPFIFGIDRMATSKKTECVVIVDGRDISSALMPRLLNLNISDKAGASSDTVRIDLDDADGKILLPSEGVTISVSLGSGGKGAGVAFRGVVDEVRSKGSRSEGRVLSISGKGFDAQGKPKQQQEKHWDEKKLGDVFAEAAKLGGIENVRVDEELASIMRPYWAMQSESFIHFGERLAREVGGTFKISNDVAILAKRNGGKSASGKPLAIINAAYGDNLIAWDIAPVTGRPRYSKTKTRWYDAKTATWKSEEVEIEDEKAKAEFMSRYPAGDAAEAKRLSESRKTDSERAKGEGSITIDGNAEAQPEGTVNLSGSRPGIDGTYRIDTVNHDFSRSTGWVTRLDVKQPQGDAGTDKRKSSNKSRTGGRTAARPPSSSNAEQAGTPSLSGNPGTNIA</sequence>
<evidence type="ECO:0000313" key="2">
    <source>
        <dbReference type="EMBL" id="KAB2666816.1"/>
    </source>
</evidence>
<accession>A0A833CNW7</accession>
<feature type="region of interest" description="Disordered" evidence="1">
    <location>
        <begin position="280"/>
        <end position="326"/>
    </location>
</feature>
<dbReference type="Proteomes" id="UP000430843">
    <property type="component" value="Unassembled WGS sequence"/>
</dbReference>
<dbReference type="AlphaFoldDB" id="A0A833CNW7"/>
<organism evidence="2 3">
    <name type="scientific">Brucella tritici</name>
    <dbReference type="NCBI Taxonomy" id="94626"/>
    <lineage>
        <taxon>Bacteria</taxon>
        <taxon>Pseudomonadati</taxon>
        <taxon>Pseudomonadota</taxon>
        <taxon>Alphaproteobacteria</taxon>
        <taxon>Hyphomicrobiales</taxon>
        <taxon>Brucellaceae</taxon>
        <taxon>Brucella/Ochrobactrum group</taxon>
        <taxon>Brucella</taxon>
    </lineage>
</organism>
<feature type="compositionally biased region" description="Polar residues" evidence="1">
    <location>
        <begin position="381"/>
        <end position="403"/>
    </location>
</feature>
<comment type="caution">
    <text evidence="2">The sequence shown here is derived from an EMBL/GenBank/DDBJ whole genome shotgun (WGS) entry which is preliminary data.</text>
</comment>
<dbReference type="Pfam" id="PF05954">
    <property type="entry name" value="Phage_GPD"/>
    <property type="match status" value="1"/>
</dbReference>
<evidence type="ECO:0000256" key="1">
    <source>
        <dbReference type="SAM" id="MobiDB-lite"/>
    </source>
</evidence>
<feature type="compositionally biased region" description="Basic and acidic residues" evidence="1">
    <location>
        <begin position="282"/>
        <end position="300"/>
    </location>
</feature>
<evidence type="ECO:0000313" key="3">
    <source>
        <dbReference type="Proteomes" id="UP000430843"/>
    </source>
</evidence>
<reference evidence="2 3" key="1">
    <citation type="submission" date="2019-09" db="EMBL/GenBank/DDBJ databases">
        <title>Taxonomic organization of the family Brucellaceae based on a phylogenomic approach.</title>
        <authorList>
            <person name="Leclercq S."/>
            <person name="Cloeckaert A."/>
            <person name="Zygmunt M.S."/>
        </authorList>
    </citation>
    <scope>NUCLEOTIDE SEQUENCE [LARGE SCALE GENOMIC DNA]</scope>
    <source>
        <strain evidence="2 3">LMG 18957</strain>
    </source>
</reference>
<name>A0A833CNW7_9HYPH</name>
<keyword evidence="3" id="KW-1185">Reference proteome</keyword>
<dbReference type="EMBL" id="WBWA01000002">
    <property type="protein sequence ID" value="KAB2666816.1"/>
    <property type="molecule type" value="Genomic_DNA"/>
</dbReference>
<protein>
    <submittedName>
        <fullName evidence="2">Late control protein</fullName>
    </submittedName>
</protein>
<feature type="region of interest" description="Disordered" evidence="1">
    <location>
        <begin position="347"/>
        <end position="403"/>
    </location>
</feature>
<dbReference type="SUPFAM" id="SSF69279">
    <property type="entry name" value="Phage tail proteins"/>
    <property type="match status" value="1"/>
</dbReference>
<proteinExistence type="predicted"/>